<protein>
    <submittedName>
        <fullName evidence="2">DUF362 domain-containing protein</fullName>
    </submittedName>
</protein>
<dbReference type="EMBL" id="JACJQT010000004">
    <property type="protein sequence ID" value="MBD2277253.1"/>
    <property type="molecule type" value="Genomic_DNA"/>
</dbReference>
<evidence type="ECO:0000313" key="3">
    <source>
        <dbReference type="Proteomes" id="UP000606721"/>
    </source>
</evidence>
<accession>A0ABR8BQQ2</accession>
<dbReference type="RefSeq" id="WP_190382170.1">
    <property type="nucleotide sequence ID" value="NZ_JACJQT010000004.1"/>
</dbReference>
<dbReference type="InterPro" id="IPR007160">
    <property type="entry name" value="DUF362"/>
</dbReference>
<dbReference type="Proteomes" id="UP000606721">
    <property type="component" value="Unassembled WGS sequence"/>
</dbReference>
<feature type="domain" description="DUF362" evidence="1">
    <location>
        <begin position="110"/>
        <end position="314"/>
    </location>
</feature>
<reference evidence="2 3" key="1">
    <citation type="journal article" date="2020" name="ISME J.">
        <title>Comparative genomics reveals insights into cyanobacterial evolution and habitat adaptation.</title>
        <authorList>
            <person name="Chen M.Y."/>
            <person name="Teng W.K."/>
            <person name="Zhao L."/>
            <person name="Hu C.X."/>
            <person name="Zhou Y.K."/>
            <person name="Han B.P."/>
            <person name="Song L.R."/>
            <person name="Shu W.S."/>
        </authorList>
    </citation>
    <scope>NUCLEOTIDE SEQUENCE [LARGE SCALE GENOMIC DNA]</scope>
    <source>
        <strain evidence="2 3">FACHB-1040</strain>
    </source>
</reference>
<organism evidence="2 3">
    <name type="scientific">Aphanizomenon flos-aquae FACHB-1040</name>
    <dbReference type="NCBI Taxonomy" id="2692887"/>
    <lineage>
        <taxon>Bacteria</taxon>
        <taxon>Bacillati</taxon>
        <taxon>Cyanobacteriota</taxon>
        <taxon>Cyanophyceae</taxon>
        <taxon>Nostocales</taxon>
        <taxon>Aphanizomenonaceae</taxon>
        <taxon>Aphanizomenon</taxon>
    </lineage>
</organism>
<evidence type="ECO:0000313" key="2">
    <source>
        <dbReference type="EMBL" id="MBD2277253.1"/>
    </source>
</evidence>
<evidence type="ECO:0000259" key="1">
    <source>
        <dbReference type="Pfam" id="PF04015"/>
    </source>
</evidence>
<name>A0ABR8BQQ2_APHFL</name>
<dbReference type="Pfam" id="PF04015">
    <property type="entry name" value="DUF362"/>
    <property type="match status" value="1"/>
</dbReference>
<proteinExistence type="predicted"/>
<comment type="caution">
    <text evidence="2">The sequence shown here is derived from an EMBL/GenBank/DDBJ whole genome shotgun (WGS) entry which is preliminary data.</text>
</comment>
<keyword evidence="3" id="KW-1185">Reference proteome</keyword>
<gene>
    <name evidence="2" type="ORF">H6F99_02620</name>
</gene>
<sequence>MRTKSSHPKHTRRNILRVAGLFAGAAIVPPILHSLKTLGISPASLFHTLKTSRYILDAANAKNVQAMKVLPLPKPTGISKVALVHTEDRVSGTQRILDLLQPGGMEGKSIFLKPNYNTADPAPASTDTKLLATLVEKLQKAGVGQITIGDRSGMAQTREAMKLKGVFQLADRYGVEVIVFDEMSTEQWQYFSPSGTHWQKGFAFARPVLQAGAVINTCCLKTHRGAHYTLALKNTVGMVAKYVPGDPFNYMGDLHRSPYMQQMIAEINAVYRPSLVLIDGVEAFVSGGPDAGKKVAANVMLASTDPIAIDVIALAMLRSLGTTNEVMQGSIWKLEQIRTAVALGLGASSPEQIELVTADRTSQKIADQIRPYILG</sequence>